<evidence type="ECO:0000313" key="2">
    <source>
        <dbReference type="Proteomes" id="UP001341281"/>
    </source>
</evidence>
<dbReference type="EMBL" id="CP144747">
    <property type="protein sequence ID" value="WVZ64947.1"/>
    <property type="molecule type" value="Genomic_DNA"/>
</dbReference>
<dbReference type="Gene3D" id="3.10.10.10">
    <property type="entry name" value="HIV Type 1 Reverse Transcriptase, subunit A, domain 1"/>
    <property type="match status" value="1"/>
</dbReference>
<dbReference type="SUPFAM" id="SSF56672">
    <property type="entry name" value="DNA/RNA polymerases"/>
    <property type="match status" value="1"/>
</dbReference>
<dbReference type="PANTHER" id="PTHR15503:SF45">
    <property type="entry name" value="RNA-DIRECTED DNA POLYMERASE HOMOLOG"/>
    <property type="match status" value="1"/>
</dbReference>
<protein>
    <submittedName>
        <fullName evidence="1">Uncharacterized protein</fullName>
    </submittedName>
</protein>
<dbReference type="InterPro" id="IPR032567">
    <property type="entry name" value="RTL1-rel"/>
</dbReference>
<organism evidence="1 2">
    <name type="scientific">Paspalum notatum var. saurae</name>
    <dbReference type="NCBI Taxonomy" id="547442"/>
    <lineage>
        <taxon>Eukaryota</taxon>
        <taxon>Viridiplantae</taxon>
        <taxon>Streptophyta</taxon>
        <taxon>Embryophyta</taxon>
        <taxon>Tracheophyta</taxon>
        <taxon>Spermatophyta</taxon>
        <taxon>Magnoliopsida</taxon>
        <taxon>Liliopsida</taxon>
        <taxon>Poales</taxon>
        <taxon>Poaceae</taxon>
        <taxon>PACMAD clade</taxon>
        <taxon>Panicoideae</taxon>
        <taxon>Andropogonodae</taxon>
        <taxon>Paspaleae</taxon>
        <taxon>Paspalinae</taxon>
        <taxon>Paspalum</taxon>
    </lineage>
</organism>
<name>A0AAQ3WKF2_PASNO</name>
<gene>
    <name evidence="1" type="ORF">U9M48_014389</name>
</gene>
<dbReference type="InterPro" id="IPR043502">
    <property type="entry name" value="DNA/RNA_pol_sf"/>
</dbReference>
<dbReference type="Proteomes" id="UP001341281">
    <property type="component" value="Chromosome 03"/>
</dbReference>
<dbReference type="PANTHER" id="PTHR15503">
    <property type="entry name" value="LDOC1 RELATED"/>
    <property type="match status" value="1"/>
</dbReference>
<dbReference type="AlphaFoldDB" id="A0AAQ3WKF2"/>
<keyword evidence="2" id="KW-1185">Reference proteome</keyword>
<accession>A0AAQ3WKF2</accession>
<sequence>MGEAYVERWELVSICHPGASSYSREYKNRFESLMLTSIWAPDLPPDRDVEFRIDLIPGTAPVSKRPYRMAPDELKELKIQLQEQLDKGFIRPSSSPWGCPALFVEKKDRGGKRLVWTTGR</sequence>
<evidence type="ECO:0000313" key="1">
    <source>
        <dbReference type="EMBL" id="WVZ64947.1"/>
    </source>
</evidence>
<proteinExistence type="predicted"/>
<reference evidence="1 2" key="1">
    <citation type="submission" date="2024-02" db="EMBL/GenBank/DDBJ databases">
        <title>High-quality chromosome-scale genome assembly of Pensacola bahiagrass (Paspalum notatum Flugge var. saurae).</title>
        <authorList>
            <person name="Vega J.M."/>
            <person name="Podio M."/>
            <person name="Orjuela J."/>
            <person name="Siena L.A."/>
            <person name="Pessino S.C."/>
            <person name="Combes M.C."/>
            <person name="Mariac C."/>
            <person name="Albertini E."/>
            <person name="Pupilli F."/>
            <person name="Ortiz J.P.A."/>
            <person name="Leblanc O."/>
        </authorList>
    </citation>
    <scope>NUCLEOTIDE SEQUENCE [LARGE SCALE GENOMIC DNA]</scope>
    <source>
        <strain evidence="1">R1</strain>
        <tissue evidence="1">Leaf</tissue>
    </source>
</reference>